<gene>
    <name evidence="1" type="ORF">COU47_00050</name>
</gene>
<dbReference type="EMBL" id="PFCO01000001">
    <property type="protein sequence ID" value="PIR69818.1"/>
    <property type="molecule type" value="Genomic_DNA"/>
</dbReference>
<evidence type="ECO:0000313" key="2">
    <source>
        <dbReference type="Proteomes" id="UP000231503"/>
    </source>
</evidence>
<evidence type="ECO:0000313" key="1">
    <source>
        <dbReference type="EMBL" id="PIR69818.1"/>
    </source>
</evidence>
<evidence type="ECO:0008006" key="3">
    <source>
        <dbReference type="Google" id="ProtNLM"/>
    </source>
</evidence>
<comment type="caution">
    <text evidence="1">The sequence shown here is derived from an EMBL/GenBank/DDBJ whole genome shotgun (WGS) entry which is preliminary data.</text>
</comment>
<sequence>MKKRTRNRIFWAAIILFFLIAPPVLFYASGWRITSDLSFKRVGGIFISAGTTGAEIYLDGELQKRTNILQQGLFVQGLTPEEVSIIVAKEGYWPWTKTLDIKESFVTEARAFLVSQDITGTAILEGKYSNVYTVPEKEIIMLERKTSGGVTYEFFLPKERRLMTVVRGGPNLSSVSPLKTFYADGDDFYLVFPAKTLRIQFNESSGTLTANLTSSFSIDDTLPSLPHKLMTDTRDQSRIWLSEDNTEIRAEWIGELPLPYYFTDKEINVFRSPNIIHSFQFYPSRRDIVLFAVQNSIFAIELDNRSTRNFQPVYKGREPRFTIIGSTLYIIDGNSLLETKF</sequence>
<dbReference type="Proteomes" id="UP000231503">
    <property type="component" value="Unassembled WGS sequence"/>
</dbReference>
<protein>
    <recommendedName>
        <fullName evidence="3">PEGA domain-containing protein</fullName>
    </recommendedName>
</protein>
<dbReference type="AlphaFoldDB" id="A0A2H0TE37"/>
<proteinExistence type="predicted"/>
<accession>A0A2H0TE37</accession>
<name>A0A2H0TE37_9BACT</name>
<reference evidence="2" key="1">
    <citation type="submission" date="2017-09" db="EMBL/GenBank/DDBJ databases">
        <title>Depth-based differentiation of microbial function through sediment-hosted aquifers and enrichment of novel symbionts in the deep terrestrial subsurface.</title>
        <authorList>
            <person name="Probst A.J."/>
            <person name="Ladd B."/>
            <person name="Jarett J.K."/>
            <person name="Geller-Mcgrath D.E."/>
            <person name="Sieber C.M.K."/>
            <person name="Emerson J.B."/>
            <person name="Anantharaman K."/>
            <person name="Thomas B.C."/>
            <person name="Malmstrom R."/>
            <person name="Stieglmeier M."/>
            <person name="Klingl A."/>
            <person name="Woyke T."/>
            <person name="Ryan C.M."/>
            <person name="Banfield J.F."/>
        </authorList>
    </citation>
    <scope>NUCLEOTIDE SEQUENCE [LARGE SCALE GENOMIC DNA]</scope>
</reference>
<organism evidence="1 2">
    <name type="scientific">Candidatus Niyogibacteria bacterium CG10_big_fil_rev_8_21_14_0_10_46_36</name>
    <dbReference type="NCBI Taxonomy" id="1974726"/>
    <lineage>
        <taxon>Bacteria</taxon>
        <taxon>Candidatus Niyogiibacteriota</taxon>
    </lineage>
</organism>